<evidence type="ECO:0000313" key="7">
    <source>
        <dbReference type="EMBL" id="BCA50750.1"/>
    </source>
</evidence>
<name>A0A679HC73_BACT4</name>
<feature type="transmembrane region" description="Helical" evidence="6">
    <location>
        <begin position="155"/>
        <end position="178"/>
    </location>
</feature>
<evidence type="ECO:0000256" key="4">
    <source>
        <dbReference type="ARBA" id="ARBA00022989"/>
    </source>
</evidence>
<feature type="transmembrane region" description="Helical" evidence="6">
    <location>
        <begin position="184"/>
        <end position="203"/>
    </location>
</feature>
<dbReference type="EMBL" id="AP022660">
    <property type="protein sequence ID" value="BCA50750.1"/>
    <property type="molecule type" value="Genomic_DNA"/>
</dbReference>
<comment type="subcellular location">
    <subcellularLocation>
        <location evidence="1">Cell membrane</location>
        <topology evidence="1">Multi-pass membrane protein</topology>
    </subcellularLocation>
</comment>
<gene>
    <name evidence="7" type="ORF">BatF92_26920</name>
</gene>
<keyword evidence="2" id="KW-1003">Cell membrane</keyword>
<reference evidence="7 8" key="1">
    <citation type="submission" date="2020-02" db="EMBL/GenBank/DDBJ databases">
        <title>Whole-genome sequencing and comparative analysis of the genomes of Bacteroides thetaiotaomicron and Escherichia coli isolated from a healthy resident in Vietnam.</title>
        <authorList>
            <person name="Mohsin M."/>
            <person name="Tanaka K."/>
            <person name="Kawahara R."/>
            <person name="Kondo S."/>
            <person name="Noguchi H."/>
            <person name="Motooka D."/>
            <person name="Nakamura S."/>
            <person name="Khong D.T."/>
            <person name="Nguyen T.N."/>
            <person name="Tran H.T."/>
            <person name="Yamamoto Y."/>
        </authorList>
    </citation>
    <scope>NUCLEOTIDE SEQUENCE [LARGE SCALE GENOMIC DNA]</scope>
    <source>
        <strain evidence="7 8">F9-2</strain>
    </source>
</reference>
<feature type="transmembrane region" description="Helical" evidence="6">
    <location>
        <begin position="301"/>
        <end position="322"/>
    </location>
</feature>
<dbReference type="Proteomes" id="UP000500882">
    <property type="component" value="Chromosome"/>
</dbReference>
<dbReference type="GO" id="GO:0005886">
    <property type="term" value="C:plasma membrane"/>
    <property type="evidence" value="ECO:0007669"/>
    <property type="project" value="UniProtKB-SubCell"/>
</dbReference>
<proteinExistence type="predicted"/>
<feature type="transmembrane region" description="Helical" evidence="6">
    <location>
        <begin position="43"/>
        <end position="67"/>
    </location>
</feature>
<dbReference type="PANTHER" id="PTHR30250:SF26">
    <property type="entry name" value="PSMA PROTEIN"/>
    <property type="match status" value="1"/>
</dbReference>
<feature type="transmembrane region" description="Helical" evidence="6">
    <location>
        <begin position="122"/>
        <end position="143"/>
    </location>
</feature>
<keyword evidence="3 6" id="KW-0812">Transmembrane</keyword>
<organism evidence="7 8">
    <name type="scientific">Bacteroides thetaiotaomicron</name>
    <dbReference type="NCBI Taxonomy" id="818"/>
    <lineage>
        <taxon>Bacteria</taxon>
        <taxon>Pseudomonadati</taxon>
        <taxon>Bacteroidota</taxon>
        <taxon>Bacteroidia</taxon>
        <taxon>Bacteroidales</taxon>
        <taxon>Bacteroidaceae</taxon>
        <taxon>Bacteroides</taxon>
    </lineage>
</organism>
<protein>
    <recommendedName>
        <fullName evidence="9">Lipopolysaccharide biosynthesis protein</fullName>
    </recommendedName>
</protein>
<keyword evidence="4 6" id="KW-1133">Transmembrane helix</keyword>
<evidence type="ECO:0000256" key="5">
    <source>
        <dbReference type="ARBA" id="ARBA00023136"/>
    </source>
</evidence>
<evidence type="ECO:0000256" key="1">
    <source>
        <dbReference type="ARBA" id="ARBA00004651"/>
    </source>
</evidence>
<evidence type="ECO:0008006" key="9">
    <source>
        <dbReference type="Google" id="ProtNLM"/>
    </source>
</evidence>
<dbReference type="PANTHER" id="PTHR30250">
    <property type="entry name" value="PST FAMILY PREDICTED COLANIC ACID TRANSPORTER"/>
    <property type="match status" value="1"/>
</dbReference>
<accession>A0A679HC73</accession>
<sequence>MTRKIAHNTIMLYIRMILIMMISLYTSRIALEALGITDFGILNLVGGIVTLLSFLNASMVSTIQRFLTYELGRGDLDRLKLIFKTSLAVQFVLAILVIIIAETVGLWFLHTKVVIPYERFEAALWVYHFSILTCIISIISAPYSALIISYERMSAFAYISILEVLFKLFIAFGILYIAFDKLKIYIVLSCLVQLIIRIVYGIYCKRFETVKGKLCWNSNIFKEIIHFTSWNTLGSIAYVVLTQGINVVLNLFFGPVVNAARAIAMQVQSAITQFYMSFQTAVNPQITKSFAKNDFGYVNNLIIKSAMFSLFLLYFIALPIYLQTDVILKIWLKTVPVFTTDYYSIFYR</sequence>
<dbReference type="AlphaFoldDB" id="A0A679HC73"/>
<dbReference type="InterPro" id="IPR050833">
    <property type="entry name" value="Poly_Biosynth_Transport"/>
</dbReference>
<evidence type="ECO:0000256" key="6">
    <source>
        <dbReference type="SAM" id="Phobius"/>
    </source>
</evidence>
<feature type="transmembrane region" description="Helical" evidence="6">
    <location>
        <begin position="12"/>
        <end position="31"/>
    </location>
</feature>
<evidence type="ECO:0000313" key="8">
    <source>
        <dbReference type="Proteomes" id="UP000500882"/>
    </source>
</evidence>
<evidence type="ECO:0000256" key="3">
    <source>
        <dbReference type="ARBA" id="ARBA00022692"/>
    </source>
</evidence>
<keyword evidence="5 6" id="KW-0472">Membrane</keyword>
<evidence type="ECO:0000256" key="2">
    <source>
        <dbReference type="ARBA" id="ARBA00022475"/>
    </source>
</evidence>
<feature type="transmembrane region" description="Helical" evidence="6">
    <location>
        <begin position="87"/>
        <end position="110"/>
    </location>
</feature>